<feature type="transmembrane region" description="Helical" evidence="7">
    <location>
        <begin position="285"/>
        <end position="305"/>
    </location>
</feature>
<dbReference type="InterPro" id="IPR020846">
    <property type="entry name" value="MFS_dom"/>
</dbReference>
<keyword evidence="2" id="KW-0813">Transport</keyword>
<dbReference type="Gene3D" id="1.20.1250.20">
    <property type="entry name" value="MFS general substrate transporter like domains"/>
    <property type="match status" value="2"/>
</dbReference>
<comment type="subcellular location">
    <subcellularLocation>
        <location evidence="1">Cell membrane</location>
        <topology evidence="1">Multi-pass membrane protein</topology>
    </subcellularLocation>
</comment>
<dbReference type="PANTHER" id="PTHR43045">
    <property type="entry name" value="SHIKIMATE TRANSPORTER"/>
    <property type="match status" value="1"/>
</dbReference>
<evidence type="ECO:0000256" key="1">
    <source>
        <dbReference type="ARBA" id="ARBA00004651"/>
    </source>
</evidence>
<dbReference type="InterPro" id="IPR036259">
    <property type="entry name" value="MFS_trans_sf"/>
</dbReference>
<evidence type="ECO:0000256" key="6">
    <source>
        <dbReference type="ARBA" id="ARBA00023136"/>
    </source>
</evidence>
<evidence type="ECO:0000313" key="9">
    <source>
        <dbReference type="EMBL" id="MCG2623057.1"/>
    </source>
</evidence>
<feature type="transmembrane region" description="Helical" evidence="7">
    <location>
        <begin position="251"/>
        <end position="273"/>
    </location>
</feature>
<feature type="transmembrane region" description="Helical" evidence="7">
    <location>
        <begin position="412"/>
        <end position="434"/>
    </location>
</feature>
<dbReference type="EMBL" id="JAKLTQ010000010">
    <property type="protein sequence ID" value="MCG2623057.1"/>
    <property type="molecule type" value="Genomic_DNA"/>
</dbReference>
<evidence type="ECO:0000256" key="7">
    <source>
        <dbReference type="SAM" id="Phobius"/>
    </source>
</evidence>
<keyword evidence="5 7" id="KW-1133">Transmembrane helix</keyword>
<evidence type="ECO:0000256" key="4">
    <source>
        <dbReference type="ARBA" id="ARBA00022692"/>
    </source>
</evidence>
<feature type="transmembrane region" description="Helical" evidence="7">
    <location>
        <begin position="62"/>
        <end position="86"/>
    </location>
</feature>
<evidence type="ECO:0000256" key="3">
    <source>
        <dbReference type="ARBA" id="ARBA00022475"/>
    </source>
</evidence>
<keyword evidence="6 7" id="KW-0472">Membrane</keyword>
<feature type="transmembrane region" description="Helical" evidence="7">
    <location>
        <begin position="317"/>
        <end position="336"/>
    </location>
</feature>
<dbReference type="SUPFAM" id="SSF103473">
    <property type="entry name" value="MFS general substrate transporter"/>
    <property type="match status" value="1"/>
</dbReference>
<proteinExistence type="predicted"/>
<dbReference type="PANTHER" id="PTHR43045:SF1">
    <property type="entry name" value="SHIKIMATE TRANSPORTER"/>
    <property type="match status" value="1"/>
</dbReference>
<feature type="transmembrane region" description="Helical" evidence="7">
    <location>
        <begin position="197"/>
        <end position="216"/>
    </location>
</feature>
<dbReference type="CDD" id="cd17369">
    <property type="entry name" value="MFS_ShiA_like"/>
    <property type="match status" value="1"/>
</dbReference>
<reference evidence="9" key="1">
    <citation type="submission" date="2022-01" db="EMBL/GenBank/DDBJ databases">
        <authorList>
            <person name="Jo J.-H."/>
            <person name="Im W.-T."/>
        </authorList>
    </citation>
    <scope>NUCLEOTIDE SEQUENCE</scope>
    <source>
        <strain evidence="9">I2-34</strain>
    </source>
</reference>
<feature type="transmembrane region" description="Helical" evidence="7">
    <location>
        <begin position="163"/>
        <end position="185"/>
    </location>
</feature>
<dbReference type="Pfam" id="PF07690">
    <property type="entry name" value="MFS_1"/>
    <property type="match status" value="1"/>
</dbReference>
<evidence type="ECO:0000313" key="10">
    <source>
        <dbReference type="Proteomes" id="UP001165368"/>
    </source>
</evidence>
<feature type="domain" description="Major facilitator superfamily (MFS) profile" evidence="8">
    <location>
        <begin position="25"/>
        <end position="435"/>
    </location>
</feature>
<sequence length="446" mass="47250">MARTSEALTTQAVSSASPRSKARRTALGSLVGTTIEYYDFMLYGLTAALVFPKVFFPAQTPLVAALLAFATFGIGFLARPLGGIVFGHFGDRVGRKKMLVITLIGMGSCTFLMGLLPGYSLLGETAVVLLVVLRFIQGFMVGGEWGGATLMSVEHAPPGRKGLYGTFAQMGAPSGVTLAAVVFMATSSLPDADYFSWGWRVPFLLSILLVGVGLIVRTTLDESPEFAAAVKKEAVVKVPFIEAWRTHWKQILLVAGTYLSQGVMAYVALTYLVSYGANTAHLDRTMTLLGVAIASAICAAVHPVFGLLSDYIGRKTVYMIGAVLLLVMIVPAFLLVNTGMSVAFIIAIVLIQGIAMPLTSAVTGPLFTTLFPERIRYTGSSVGYTIAQIAGPAFAPMIATAIYGATGQWTSVAGYLAVICLISIVCVTLLGGAWGKKEAELQRRNG</sequence>
<comment type="caution">
    <text evidence="9">The sequence shown here is derived from an EMBL/GenBank/DDBJ whole genome shotgun (WGS) entry which is preliminary data.</text>
</comment>
<gene>
    <name evidence="9" type="ORF">LVY72_14230</name>
</gene>
<dbReference type="RefSeq" id="WP_237821983.1">
    <property type="nucleotide sequence ID" value="NZ_JAKLTQ010000010.1"/>
</dbReference>
<dbReference type="PROSITE" id="PS50850">
    <property type="entry name" value="MFS"/>
    <property type="match status" value="1"/>
</dbReference>
<accession>A0ABS9L8Q1</accession>
<feature type="transmembrane region" description="Helical" evidence="7">
    <location>
        <begin position="98"/>
        <end position="119"/>
    </location>
</feature>
<evidence type="ECO:0000259" key="8">
    <source>
        <dbReference type="PROSITE" id="PS50850"/>
    </source>
</evidence>
<keyword evidence="3" id="KW-1003">Cell membrane</keyword>
<feature type="transmembrane region" description="Helical" evidence="7">
    <location>
        <begin position="125"/>
        <end position="142"/>
    </location>
</feature>
<feature type="transmembrane region" description="Helical" evidence="7">
    <location>
        <begin position="342"/>
        <end position="370"/>
    </location>
</feature>
<evidence type="ECO:0000256" key="2">
    <source>
        <dbReference type="ARBA" id="ARBA00022448"/>
    </source>
</evidence>
<feature type="transmembrane region" description="Helical" evidence="7">
    <location>
        <begin position="382"/>
        <end position="406"/>
    </location>
</feature>
<protein>
    <submittedName>
        <fullName evidence="9">MHS family MFS transporter</fullName>
    </submittedName>
</protein>
<evidence type="ECO:0000256" key="5">
    <source>
        <dbReference type="ARBA" id="ARBA00022989"/>
    </source>
</evidence>
<name>A0ABS9L8Q1_9MICC</name>
<organism evidence="9 10">
    <name type="scientific">Arthrobacter hankyongi</name>
    <dbReference type="NCBI Taxonomy" id="2904801"/>
    <lineage>
        <taxon>Bacteria</taxon>
        <taxon>Bacillati</taxon>
        <taxon>Actinomycetota</taxon>
        <taxon>Actinomycetes</taxon>
        <taxon>Micrococcales</taxon>
        <taxon>Micrococcaceae</taxon>
        <taxon>Arthrobacter</taxon>
    </lineage>
</organism>
<dbReference type="InterPro" id="IPR011701">
    <property type="entry name" value="MFS"/>
</dbReference>
<feature type="transmembrane region" description="Helical" evidence="7">
    <location>
        <begin position="37"/>
        <end position="56"/>
    </location>
</feature>
<dbReference type="Proteomes" id="UP001165368">
    <property type="component" value="Unassembled WGS sequence"/>
</dbReference>
<keyword evidence="10" id="KW-1185">Reference proteome</keyword>
<keyword evidence="4 7" id="KW-0812">Transmembrane</keyword>